<reference evidence="8" key="1">
    <citation type="submission" date="2018-05" db="EMBL/GenBank/DDBJ databases">
        <title>Draft genome of Mucuna pruriens seed.</title>
        <authorList>
            <person name="Nnadi N.E."/>
            <person name="Vos R."/>
            <person name="Hasami M.H."/>
            <person name="Devisetty U.K."/>
            <person name="Aguiy J.C."/>
        </authorList>
    </citation>
    <scope>NUCLEOTIDE SEQUENCE [LARGE SCALE GENOMIC DNA]</scope>
    <source>
        <strain evidence="8">JCA_2017</strain>
    </source>
</reference>
<proteinExistence type="predicted"/>
<dbReference type="InterPro" id="IPR002156">
    <property type="entry name" value="RNaseH_domain"/>
</dbReference>
<dbReference type="InterPro" id="IPR043502">
    <property type="entry name" value="DNA/RNA_pol_sf"/>
</dbReference>
<name>A0A371FT33_MUCPR</name>
<dbReference type="PANTHER" id="PTHR48475">
    <property type="entry name" value="RIBONUCLEASE H"/>
    <property type="match status" value="1"/>
</dbReference>
<keyword evidence="4" id="KW-0255">Endonuclease</keyword>
<keyword evidence="9" id="KW-1185">Reference proteome</keyword>
<evidence type="ECO:0000256" key="1">
    <source>
        <dbReference type="ARBA" id="ARBA00022679"/>
    </source>
</evidence>
<dbReference type="GO" id="GO:0003676">
    <property type="term" value="F:nucleic acid binding"/>
    <property type="evidence" value="ECO:0007669"/>
    <property type="project" value="InterPro"/>
</dbReference>
<accession>A0A371FT33</accession>
<comment type="caution">
    <text evidence="8">The sequence shown here is derived from an EMBL/GenBank/DDBJ whole genome shotgun (WGS) entry which is preliminary data.</text>
</comment>
<dbReference type="OrthoDB" id="2016287at2759"/>
<evidence type="ECO:0000256" key="6">
    <source>
        <dbReference type="ARBA" id="ARBA00022918"/>
    </source>
</evidence>
<keyword evidence="2" id="KW-0548">Nucleotidyltransferase</keyword>
<dbReference type="Pfam" id="PF17917">
    <property type="entry name" value="RT_RNaseH"/>
    <property type="match status" value="1"/>
</dbReference>
<dbReference type="SUPFAM" id="SSF53098">
    <property type="entry name" value="Ribonuclease H-like"/>
    <property type="match status" value="1"/>
</dbReference>
<keyword evidence="3" id="KW-0540">Nuclease</keyword>
<evidence type="ECO:0000256" key="4">
    <source>
        <dbReference type="ARBA" id="ARBA00022759"/>
    </source>
</evidence>
<keyword evidence="6" id="KW-0695">RNA-directed DNA polymerase</keyword>
<dbReference type="InterPro" id="IPR012337">
    <property type="entry name" value="RNaseH-like_sf"/>
</dbReference>
<evidence type="ECO:0000259" key="7">
    <source>
        <dbReference type="PROSITE" id="PS50879"/>
    </source>
</evidence>
<dbReference type="InterPro" id="IPR036397">
    <property type="entry name" value="RNaseH_sf"/>
</dbReference>
<evidence type="ECO:0000256" key="2">
    <source>
        <dbReference type="ARBA" id="ARBA00022695"/>
    </source>
</evidence>
<dbReference type="SUPFAM" id="SSF56672">
    <property type="entry name" value="DNA/RNA polymerases"/>
    <property type="match status" value="1"/>
</dbReference>
<dbReference type="PROSITE" id="PS50879">
    <property type="entry name" value="RNASE_H_1"/>
    <property type="match status" value="1"/>
</dbReference>
<evidence type="ECO:0000313" key="8">
    <source>
        <dbReference type="EMBL" id="RDX81507.1"/>
    </source>
</evidence>
<dbReference type="InterPro" id="IPR041373">
    <property type="entry name" value="RT_RNaseH"/>
</dbReference>
<dbReference type="GO" id="GO:0003964">
    <property type="term" value="F:RNA-directed DNA polymerase activity"/>
    <property type="evidence" value="ECO:0007669"/>
    <property type="project" value="UniProtKB-KW"/>
</dbReference>
<keyword evidence="1" id="KW-0808">Transferase</keyword>
<dbReference type="Pfam" id="PF13456">
    <property type="entry name" value="RVT_3"/>
    <property type="match status" value="1"/>
</dbReference>
<dbReference type="InterPro" id="IPR043128">
    <property type="entry name" value="Rev_trsase/Diguanyl_cyclase"/>
</dbReference>
<evidence type="ECO:0000256" key="5">
    <source>
        <dbReference type="ARBA" id="ARBA00022801"/>
    </source>
</evidence>
<dbReference type="AlphaFoldDB" id="A0A371FT33"/>
<evidence type="ECO:0000313" key="9">
    <source>
        <dbReference type="Proteomes" id="UP000257109"/>
    </source>
</evidence>
<dbReference type="PANTHER" id="PTHR48475:SF1">
    <property type="entry name" value="RNASE H TYPE-1 DOMAIN-CONTAINING PROTEIN"/>
    <property type="match status" value="1"/>
</dbReference>
<evidence type="ECO:0000256" key="3">
    <source>
        <dbReference type="ARBA" id="ARBA00022722"/>
    </source>
</evidence>
<gene>
    <name evidence="8" type="primary">rnhA</name>
    <name evidence="8" type="ORF">CR513_37808</name>
</gene>
<dbReference type="Gene3D" id="3.30.70.270">
    <property type="match status" value="1"/>
</dbReference>
<protein>
    <submittedName>
        <fullName evidence="8">RnhA</fullName>
    </submittedName>
</protein>
<sequence>MGVLYARRAHQLDRERLTTLRLFGNVICLFILFKNSSIIPTVNPLLGNEEPDQSNTPSESVSTEVEALANIEQGVGREKTKFEATTKDLESVNLQEGTEGREVRIGKQLPPTSRAKLLELLKEYADVFDWSYQDMPGLDREIVEHRLPLLPGATPVRQQLRRMKPEVALKIKEKVEKQWNAGFLAVANYPRWVANIVPAPRIELEVRGFLGQINFISRFISQLTATCSPIFKLLRKKQKKEWDTECQEAFDKIKRYLENPPVLVPAAPGQPLILYLTVLEESMGCALGQQDATGRKEQAIYYLSKKFTECEARYSALEQTCYTIWAAKRLRPYMLSHTTWLVAKNDLVKYIFEKPALTRRIAHWQMALSEYDILYINQTVVKGSALAKQLAHHALTDSQPLSYEFPDEHLMAAAVDKFDGASNIVGNGIGVVLISPNNQCFPFAAKLGFDCTNNMAEYEACTMGLLMALDHQVKKLRVFGDSALVIYQLRGEWEIRDAKLMAYNDHAREIMTAFDMITFSHVPREENQTADALATLSAMVQVNEGQELVIQVRQQPQTAYCQCLTCEIAKPSTEPWYYDIKRYLEKGEYPDETSENSKRTLRCLASGFLLSGTTLYKRNSDMTLLRCVDDQEAKQIMEEVHEGIFGTHINGHALARKILRAGYYWT</sequence>
<dbReference type="EMBL" id="QJKJ01007909">
    <property type="protein sequence ID" value="RDX81507.1"/>
    <property type="molecule type" value="Genomic_DNA"/>
</dbReference>
<feature type="non-terminal residue" evidence="8">
    <location>
        <position position="1"/>
    </location>
</feature>
<dbReference type="Proteomes" id="UP000257109">
    <property type="component" value="Unassembled WGS sequence"/>
</dbReference>
<dbReference type="CDD" id="cd09279">
    <property type="entry name" value="RNase_HI_like"/>
    <property type="match status" value="1"/>
</dbReference>
<keyword evidence="5" id="KW-0378">Hydrolase</keyword>
<feature type="domain" description="RNase H type-1" evidence="7">
    <location>
        <begin position="410"/>
        <end position="539"/>
    </location>
</feature>
<dbReference type="GO" id="GO:0004523">
    <property type="term" value="F:RNA-DNA hybrid ribonuclease activity"/>
    <property type="evidence" value="ECO:0007669"/>
    <property type="project" value="InterPro"/>
</dbReference>
<organism evidence="8 9">
    <name type="scientific">Mucuna pruriens</name>
    <name type="common">Velvet bean</name>
    <name type="synonym">Dolichos pruriens</name>
    <dbReference type="NCBI Taxonomy" id="157652"/>
    <lineage>
        <taxon>Eukaryota</taxon>
        <taxon>Viridiplantae</taxon>
        <taxon>Streptophyta</taxon>
        <taxon>Embryophyta</taxon>
        <taxon>Tracheophyta</taxon>
        <taxon>Spermatophyta</taxon>
        <taxon>Magnoliopsida</taxon>
        <taxon>eudicotyledons</taxon>
        <taxon>Gunneridae</taxon>
        <taxon>Pentapetalae</taxon>
        <taxon>rosids</taxon>
        <taxon>fabids</taxon>
        <taxon>Fabales</taxon>
        <taxon>Fabaceae</taxon>
        <taxon>Papilionoideae</taxon>
        <taxon>50 kb inversion clade</taxon>
        <taxon>NPAAA clade</taxon>
        <taxon>indigoferoid/millettioid clade</taxon>
        <taxon>Phaseoleae</taxon>
        <taxon>Mucuna</taxon>
    </lineage>
</organism>
<dbReference type="Gene3D" id="3.30.420.10">
    <property type="entry name" value="Ribonuclease H-like superfamily/Ribonuclease H"/>
    <property type="match status" value="1"/>
</dbReference>